<evidence type="ECO:0000256" key="4">
    <source>
        <dbReference type="ARBA" id="ARBA00022679"/>
    </source>
</evidence>
<evidence type="ECO:0000313" key="10">
    <source>
        <dbReference type="Proteomes" id="UP000292402"/>
    </source>
</evidence>
<name>A0A4Q4MS94_9PLEO</name>
<comment type="cofactor">
    <cofactor evidence="1">
        <name>pyridoxal 5'-phosphate</name>
        <dbReference type="ChEBI" id="CHEBI:597326"/>
    </cofactor>
</comment>
<dbReference type="PANTHER" id="PTHR42825">
    <property type="entry name" value="AMINO ACID AMINOTRANSFERASE"/>
    <property type="match status" value="1"/>
</dbReference>
<dbReference type="PIRSF" id="PIRSF006468">
    <property type="entry name" value="BCAT1"/>
    <property type="match status" value="1"/>
</dbReference>
<evidence type="ECO:0000313" key="9">
    <source>
        <dbReference type="EMBL" id="RYO04650.1"/>
    </source>
</evidence>
<reference evidence="8" key="3">
    <citation type="journal article" date="2019" name="J. ISSAAS">
        <title>Genomics, evolutionary history and diagnostics of the Alternaria alternata species group including apple and Asian pear pathotypes.</title>
        <authorList>
            <person name="Armitage A.D."/>
            <person name="Cockerton H.M."/>
            <person name="Sreenivasaprasad S."/>
            <person name="Woodhall J."/>
            <person name="Lane C."/>
            <person name="Harrison R.J."/>
            <person name="Clarkson J.P."/>
        </authorList>
    </citation>
    <scope>NUCLEOTIDE SEQUENCE</scope>
    <source>
        <strain evidence="8">FERA 1082</strain>
    </source>
</reference>
<dbReference type="InterPro" id="IPR005786">
    <property type="entry name" value="B_amino_transII"/>
</dbReference>
<comment type="caution">
    <text evidence="8">The sequence shown here is derived from an EMBL/GenBank/DDBJ whole genome shotgun (WGS) entry which is preliminary data.</text>
</comment>
<dbReference type="InterPro" id="IPR033939">
    <property type="entry name" value="BCAT_family"/>
</dbReference>
<sequence>MTEFPPPPTSAVPWEKMDLKFQEGILVLPSSVTATNQYLPIVNGHIEATHSKKTGEWTPLIFVPSPHVRIHGMSPALNYGQQVLEGLKAFRHPGSPGSISLFRPDMNAHRFQRSASALDLPIVPVDMFVQACRAAVALNAEFVPPHGFGGAMYVRPQLYGSSPQLGLTATDQTTFCVFVVPTGVHEKAQAMKALIVDDFDRAAPRGTGHVKIGGNYAPVIRWAKQSKAAGYGVTLHLDSARHEDIDEFSTSAFIGARYASGADDEPGDEVTIVVSDSPCVIESVTCDTVQKIARSFGWTVEKRAISYKELSNFSEVMGAGTAVALMPIASITRKRMGEGLSPGPRVTVNGNFETIAYMPDQQQGGGPVHQKLLARLWDCQMGRVPDDFGWCFKVSLQDQEIKAGM</sequence>
<evidence type="ECO:0008006" key="12">
    <source>
        <dbReference type="Google" id="ProtNLM"/>
    </source>
</evidence>
<dbReference type="SUPFAM" id="SSF56752">
    <property type="entry name" value="D-aminoacid aminotransferase-like PLP-dependent enzymes"/>
    <property type="match status" value="1"/>
</dbReference>
<dbReference type="PANTHER" id="PTHR42825:SF2">
    <property type="entry name" value="BRANCHED-CHAIN-AMINO-ACID AMINOTRANSFERASE 3, CHLOROPLASTIC-RELATED"/>
    <property type="match status" value="1"/>
</dbReference>
<dbReference type="Proteomes" id="UP000292402">
    <property type="component" value="Unassembled WGS sequence"/>
</dbReference>
<dbReference type="InterPro" id="IPR036038">
    <property type="entry name" value="Aminotransferase-like"/>
</dbReference>
<evidence type="ECO:0000256" key="6">
    <source>
        <dbReference type="PIRSR" id="PIRSR006468-1"/>
    </source>
</evidence>
<dbReference type="Proteomes" id="UP000293195">
    <property type="component" value="Unassembled WGS sequence"/>
</dbReference>
<evidence type="ECO:0000256" key="5">
    <source>
        <dbReference type="ARBA" id="ARBA00022898"/>
    </source>
</evidence>
<dbReference type="Gene3D" id="3.30.470.10">
    <property type="match status" value="1"/>
</dbReference>
<keyword evidence="11" id="KW-1185">Reference proteome</keyword>
<dbReference type="Pfam" id="PF01063">
    <property type="entry name" value="Aminotran_4"/>
    <property type="match status" value="1"/>
</dbReference>
<dbReference type="InterPro" id="IPR043132">
    <property type="entry name" value="BCAT-like_C"/>
</dbReference>
<dbReference type="Proteomes" id="UP000292340">
    <property type="component" value="Unassembled WGS sequence"/>
</dbReference>
<protein>
    <recommendedName>
        <fullName evidence="12">Branched-chain-amino-acid aminotransferase</fullName>
    </recommendedName>
</protein>
<organism evidence="8 10">
    <name type="scientific">Alternaria tenuissima</name>
    <dbReference type="NCBI Taxonomy" id="119927"/>
    <lineage>
        <taxon>Eukaryota</taxon>
        <taxon>Fungi</taxon>
        <taxon>Dikarya</taxon>
        <taxon>Ascomycota</taxon>
        <taxon>Pezizomycotina</taxon>
        <taxon>Dothideomycetes</taxon>
        <taxon>Pleosporomycetidae</taxon>
        <taxon>Pleosporales</taxon>
        <taxon>Pleosporineae</taxon>
        <taxon>Pleosporaceae</taxon>
        <taxon>Alternaria</taxon>
        <taxon>Alternaria sect. Alternaria</taxon>
        <taxon>Alternaria alternata complex</taxon>
    </lineage>
</organism>
<evidence type="ECO:0000256" key="3">
    <source>
        <dbReference type="ARBA" id="ARBA00022576"/>
    </source>
</evidence>
<dbReference type="InterPro" id="IPR043131">
    <property type="entry name" value="BCAT-like_N"/>
</dbReference>
<dbReference type="CDD" id="cd01557">
    <property type="entry name" value="BCAT_beta_family"/>
    <property type="match status" value="1"/>
</dbReference>
<evidence type="ECO:0000256" key="1">
    <source>
        <dbReference type="ARBA" id="ARBA00001933"/>
    </source>
</evidence>
<dbReference type="Gene3D" id="3.20.10.10">
    <property type="entry name" value="D-amino Acid Aminotransferase, subunit A, domain 2"/>
    <property type="match status" value="1"/>
</dbReference>
<evidence type="ECO:0000313" key="11">
    <source>
        <dbReference type="Proteomes" id="UP000293195"/>
    </source>
</evidence>
<proteinExistence type="inferred from homology"/>
<dbReference type="InterPro" id="IPR001544">
    <property type="entry name" value="Aminotrans_IV"/>
</dbReference>
<dbReference type="AlphaFoldDB" id="A0A4Q4MS94"/>
<feature type="modified residue" description="N6-(pyridoxal phosphate)lysine" evidence="6">
    <location>
        <position position="211"/>
    </location>
</feature>
<dbReference type="EMBL" id="PDXA01000006">
    <property type="protein sequence ID" value="RYN57411.1"/>
    <property type="molecule type" value="Genomic_DNA"/>
</dbReference>
<accession>A0A4Q4MS94</accession>
<reference evidence="7 10" key="2">
    <citation type="journal article" date="2019" name="bioRxiv">
        <title>Genomics, evolutionary history and diagnostics of the Alternaria alternata species group including apple and Asian pear pathotypes.</title>
        <authorList>
            <person name="Armitage A.D."/>
            <person name="Cockerton H.M."/>
            <person name="Sreenivasaprasad S."/>
            <person name="Woodhall J.W."/>
            <person name="Lane C.R."/>
            <person name="Harrison R.J."/>
            <person name="Clarkson J.P."/>
        </authorList>
    </citation>
    <scope>NUCLEOTIDE SEQUENCE [LARGE SCALE GENOMIC DNA]</scope>
    <source>
        <strain evidence="10">FERA 1082</strain>
        <strain evidence="7">FERA 1164</strain>
        <strain evidence="9">FERA 635</strain>
    </source>
</reference>
<dbReference type="EMBL" id="PDXF01000010">
    <property type="protein sequence ID" value="RYO04650.1"/>
    <property type="molecule type" value="Genomic_DNA"/>
</dbReference>
<keyword evidence="4" id="KW-0808">Transferase</keyword>
<evidence type="ECO:0000256" key="2">
    <source>
        <dbReference type="ARBA" id="ARBA00009320"/>
    </source>
</evidence>
<keyword evidence="5" id="KW-0663">Pyridoxal phosphate</keyword>
<gene>
    <name evidence="8" type="ORF">AA0114_g2557</name>
    <name evidence="7" type="ORF">AA0115_g9200</name>
    <name evidence="9" type="ORF">AA0119_g3982</name>
</gene>
<dbReference type="GO" id="GO:0009081">
    <property type="term" value="P:branched-chain amino acid metabolic process"/>
    <property type="evidence" value="ECO:0007669"/>
    <property type="project" value="InterPro"/>
</dbReference>
<reference evidence="7" key="1">
    <citation type="submission" date="2017-10" db="EMBL/GenBank/DDBJ databases">
        <authorList>
            <person name="Armitage A.D."/>
            <person name="Barbara D.J."/>
            <person name="Woodhall J.W."/>
            <person name="Sreenivasaprasad S."/>
            <person name="Lane C.R."/>
            <person name="Clarkson J.P."/>
            <person name="Harrison R.J."/>
        </authorList>
    </citation>
    <scope>NUCLEOTIDE SEQUENCE</scope>
    <source>
        <strain evidence="7">FERA 1164</strain>
        <strain evidence="9">FERA 635</strain>
    </source>
</reference>
<dbReference type="GO" id="GO:0004084">
    <property type="term" value="F:branched-chain-amino-acid transaminase activity"/>
    <property type="evidence" value="ECO:0007669"/>
    <property type="project" value="InterPro"/>
</dbReference>
<comment type="similarity">
    <text evidence="2">Belongs to the class-IV pyridoxal-phosphate-dependent aminotransferase family.</text>
</comment>
<keyword evidence="3" id="KW-0032">Aminotransferase</keyword>
<evidence type="ECO:0000313" key="7">
    <source>
        <dbReference type="EMBL" id="RYN22370.1"/>
    </source>
</evidence>
<dbReference type="EMBL" id="PDXB01000028">
    <property type="protein sequence ID" value="RYN22370.1"/>
    <property type="molecule type" value="Genomic_DNA"/>
</dbReference>
<evidence type="ECO:0000313" key="8">
    <source>
        <dbReference type="EMBL" id="RYN57411.1"/>
    </source>
</evidence>